<name>A0A401QNW7_SCYTO</name>
<dbReference type="STRING" id="75743.A0A401QNW7"/>
<gene>
    <name evidence="1" type="ORF">scyTo_0027764</name>
</gene>
<dbReference type="PANTHER" id="PTHR14389">
    <property type="entry name" value="SI:CH1073-475A24.1"/>
    <property type="match status" value="1"/>
</dbReference>
<proteinExistence type="predicted"/>
<organism evidence="1 2">
    <name type="scientific">Scyliorhinus torazame</name>
    <name type="common">Cloudy catshark</name>
    <name type="synonym">Catulus torazame</name>
    <dbReference type="NCBI Taxonomy" id="75743"/>
    <lineage>
        <taxon>Eukaryota</taxon>
        <taxon>Metazoa</taxon>
        <taxon>Chordata</taxon>
        <taxon>Craniata</taxon>
        <taxon>Vertebrata</taxon>
        <taxon>Chondrichthyes</taxon>
        <taxon>Elasmobranchii</taxon>
        <taxon>Galeomorphii</taxon>
        <taxon>Galeoidea</taxon>
        <taxon>Carcharhiniformes</taxon>
        <taxon>Scyliorhinidae</taxon>
        <taxon>Scyliorhinus</taxon>
    </lineage>
</organism>
<dbReference type="PANTHER" id="PTHR14389:SF3">
    <property type="entry name" value="PROTEIN FAM111A-LIKE"/>
    <property type="match status" value="1"/>
</dbReference>
<dbReference type="SUPFAM" id="SSF50494">
    <property type="entry name" value="Trypsin-like serine proteases"/>
    <property type="match status" value="1"/>
</dbReference>
<feature type="non-terminal residue" evidence="1">
    <location>
        <position position="174"/>
    </location>
</feature>
<evidence type="ECO:0000313" key="2">
    <source>
        <dbReference type="Proteomes" id="UP000288216"/>
    </source>
</evidence>
<evidence type="ECO:0000313" key="1">
    <source>
        <dbReference type="EMBL" id="GCB87056.1"/>
    </source>
</evidence>
<comment type="caution">
    <text evidence="1">The sequence shown here is derived from an EMBL/GenBank/DDBJ whole genome shotgun (WGS) entry which is preliminary data.</text>
</comment>
<dbReference type="OrthoDB" id="10025068at2759"/>
<dbReference type="AlphaFoldDB" id="A0A401QNW7"/>
<dbReference type="EMBL" id="BFAA01401199">
    <property type="protein sequence ID" value="GCB87056.1"/>
    <property type="molecule type" value="Genomic_DNA"/>
</dbReference>
<sequence>MMVGEGVPESEWGTVVREAANVSFTFRTTGETQWKVASGGLKAFSPELDYAVLALEIPKGRGTELRPGLAAFATKPIAQGVVYNVGRQYTEALVLVPLIQEEDDDLSGRQSFQAFSGNTFAQQARPERVPYDKEFLHDPAASGSPVISFYGGLVGMHAGGYKYKERVVEFGPTI</sequence>
<accession>A0A401QNW7</accession>
<reference evidence="1 2" key="1">
    <citation type="journal article" date="2018" name="Nat. Ecol. Evol.">
        <title>Shark genomes provide insights into elasmobranch evolution and the origin of vertebrates.</title>
        <authorList>
            <person name="Hara Y"/>
            <person name="Yamaguchi K"/>
            <person name="Onimaru K"/>
            <person name="Kadota M"/>
            <person name="Koyanagi M"/>
            <person name="Keeley SD"/>
            <person name="Tatsumi K"/>
            <person name="Tanaka K"/>
            <person name="Motone F"/>
            <person name="Kageyama Y"/>
            <person name="Nozu R"/>
            <person name="Adachi N"/>
            <person name="Nishimura O"/>
            <person name="Nakagawa R"/>
            <person name="Tanegashima C"/>
            <person name="Kiyatake I"/>
            <person name="Matsumoto R"/>
            <person name="Murakumo K"/>
            <person name="Nishida K"/>
            <person name="Terakita A"/>
            <person name="Kuratani S"/>
            <person name="Sato K"/>
            <person name="Hyodo S Kuraku.S."/>
        </authorList>
    </citation>
    <scope>NUCLEOTIDE SEQUENCE [LARGE SCALE GENOMIC DNA]</scope>
</reference>
<dbReference type="InterPro" id="IPR009003">
    <property type="entry name" value="Peptidase_S1_PA"/>
</dbReference>
<protein>
    <submittedName>
        <fullName evidence="1">Uncharacterized protein</fullName>
    </submittedName>
</protein>
<dbReference type="Proteomes" id="UP000288216">
    <property type="component" value="Unassembled WGS sequence"/>
</dbReference>
<keyword evidence="2" id="KW-1185">Reference proteome</keyword>